<keyword evidence="2" id="KW-1185">Reference proteome</keyword>
<comment type="caution">
    <text evidence="1">The sequence shown here is derived from an EMBL/GenBank/DDBJ whole genome shotgun (WGS) entry which is preliminary data.</text>
</comment>
<dbReference type="AlphaFoldDB" id="A0AB36RER0"/>
<gene>
    <name evidence="1" type="ORF">CIT25_05355</name>
</gene>
<dbReference type="Proteomes" id="UP000216215">
    <property type="component" value="Unassembled WGS sequence"/>
</dbReference>
<protein>
    <submittedName>
        <fullName evidence="1">Uncharacterized protein</fullName>
    </submittedName>
</protein>
<proteinExistence type="predicted"/>
<dbReference type="EMBL" id="NPKI01000011">
    <property type="protein sequence ID" value="PAQ02853.1"/>
    <property type="molecule type" value="Genomic_DNA"/>
</dbReference>
<reference evidence="2" key="1">
    <citation type="submission" date="2017-08" db="EMBL/GenBank/DDBJ databases">
        <title>Mesorhizobium wenxinae sp. nov., a novel rhizobial species isolated from root nodules of chickpea (Cicer arietinum L.).</title>
        <authorList>
            <person name="Zhang J."/>
        </authorList>
    </citation>
    <scope>NUCLEOTIDE SEQUENCE [LARGE SCALE GENOMIC DNA]</scope>
    <source>
        <strain evidence="2">USDA 3392</strain>
    </source>
</reference>
<name>A0AB36RER0_9HYPH</name>
<evidence type="ECO:0000313" key="2">
    <source>
        <dbReference type="Proteomes" id="UP000216215"/>
    </source>
</evidence>
<accession>A0AB36RER0</accession>
<sequence length="77" mass="8414">MKTVARPAAGDGRRKINIRSISPLAFASIPLYAASAKASRNHLADKRPGCASVKGTHHDHSAKADWSWGVTPWHWKI</sequence>
<organism evidence="1 2">
    <name type="scientific">Mesorhizobium mediterraneum</name>
    <dbReference type="NCBI Taxonomy" id="43617"/>
    <lineage>
        <taxon>Bacteria</taxon>
        <taxon>Pseudomonadati</taxon>
        <taxon>Pseudomonadota</taxon>
        <taxon>Alphaproteobacteria</taxon>
        <taxon>Hyphomicrobiales</taxon>
        <taxon>Phyllobacteriaceae</taxon>
        <taxon>Mesorhizobium</taxon>
    </lineage>
</organism>
<evidence type="ECO:0000313" key="1">
    <source>
        <dbReference type="EMBL" id="PAQ02853.1"/>
    </source>
</evidence>